<accession>A0A1B2EWR0</accession>
<dbReference type="OrthoDB" id="9791723at2"/>
<dbReference type="PANTHER" id="PTHR28047">
    <property type="entry name" value="PROTEIN DCG1"/>
    <property type="match status" value="1"/>
</dbReference>
<evidence type="ECO:0000313" key="2">
    <source>
        <dbReference type="EMBL" id="ANY84400.1"/>
    </source>
</evidence>
<dbReference type="GO" id="GO:0047661">
    <property type="term" value="F:amino-acid racemase activity"/>
    <property type="evidence" value="ECO:0007669"/>
    <property type="project" value="InterPro"/>
</dbReference>
<dbReference type="AlphaFoldDB" id="A0A1B2EWR0"/>
<sequence>MSGTIYVINPNSNDSVTAGIDAAVAPLRSADGPAIACVTLLEGPPGIQSQRDVDGIVGPLLKQAGSLESEAAAFVVACFSDPGMHALREQSARPVLGIAECGVLTALTLGQRFGVIAILPTSIPRHLRYFGAMGVLDRFAADLSIGLGVSELSDEQRTLGRMIDVGWTLRNTHGADVLVMGCAGMARFRETLERELGIPVVEPTQAAVTMAVGRVRLGWSGGSTVGPGR</sequence>
<dbReference type="InterPro" id="IPR052186">
    <property type="entry name" value="Hydantoin_racemase-like"/>
</dbReference>
<organism evidence="2">
    <name type="scientific">Microvirga ossetica</name>
    <dbReference type="NCBI Taxonomy" id="1882682"/>
    <lineage>
        <taxon>Bacteria</taxon>
        <taxon>Pseudomonadati</taxon>
        <taxon>Pseudomonadota</taxon>
        <taxon>Alphaproteobacteria</taxon>
        <taxon>Hyphomicrobiales</taxon>
        <taxon>Methylobacteriaceae</taxon>
        <taxon>Microvirga</taxon>
    </lineage>
</organism>
<proteinExistence type="inferred from homology"/>
<name>A0A1B2EWR0_9HYPH</name>
<dbReference type="Pfam" id="PF01177">
    <property type="entry name" value="Asp_Glu_race"/>
    <property type="match status" value="1"/>
</dbReference>
<comment type="similarity">
    <text evidence="1">Belongs to the HyuE racemase family.</text>
</comment>
<dbReference type="PANTHER" id="PTHR28047:SF5">
    <property type="entry name" value="PROTEIN DCG1"/>
    <property type="match status" value="1"/>
</dbReference>
<dbReference type="InterPro" id="IPR015942">
    <property type="entry name" value="Asp/Glu/hydantoin_racemase"/>
</dbReference>
<gene>
    <name evidence="2" type="ORF">BB934_40035</name>
</gene>
<dbReference type="Gene3D" id="3.40.50.12500">
    <property type="match status" value="1"/>
</dbReference>
<evidence type="ECO:0000256" key="1">
    <source>
        <dbReference type="ARBA" id="ARBA00038414"/>
    </source>
</evidence>
<reference evidence="2" key="1">
    <citation type="submission" date="2016-07" db="EMBL/GenBank/DDBJ databases">
        <title>Microvirga ossetica sp. nov. a new species of rhizobia isolated from root nodules of the legume species Vicia alpestris Steven originated from North Ossetia region in the Caucasus.</title>
        <authorList>
            <person name="Safronova V.I."/>
            <person name="Kuznetsova I.G."/>
            <person name="Sazanova A.L."/>
            <person name="Belimov A."/>
            <person name="Andronov E."/>
            <person name="Osledkin Y.S."/>
            <person name="Onishchuk O.P."/>
            <person name="Kurchak O.N."/>
            <person name="Shaposhnikov A.I."/>
            <person name="Willems A."/>
            <person name="Tikhonovich I.A."/>
        </authorList>
    </citation>
    <scope>NUCLEOTIDE SEQUENCE [LARGE SCALE GENOMIC DNA]</scope>
    <source>
        <strain evidence="2">V5/3M</strain>
        <plasmid evidence="2">unnamed2</plasmid>
    </source>
</reference>
<dbReference type="KEGG" id="moc:BB934_40035"/>
<dbReference type="EMBL" id="CP016619">
    <property type="protein sequence ID" value="ANY84400.1"/>
    <property type="molecule type" value="Genomic_DNA"/>
</dbReference>
<geneLocation type="plasmid" evidence="2">
    <name>unnamed2</name>
</geneLocation>
<protein>
    <submittedName>
        <fullName evidence="2">Asp/Glu racemase</fullName>
    </submittedName>
</protein>
<dbReference type="RefSeq" id="WP_099515299.1">
    <property type="nucleotide sequence ID" value="NZ_CP016619.1"/>
</dbReference>
<keyword evidence="2" id="KW-0614">Plasmid</keyword>
<dbReference type="InterPro" id="IPR053714">
    <property type="entry name" value="Iso_Racemase_Enz_sf"/>
</dbReference>